<sequence length="115" mass="12984">MEQVIILSTTTESKKDAEQLAKILLEEKLVACAQIHGPIDSHYRWQGDLTSSVEFCLEVKTCSSAIERVKEKIIANHPYELPELAGTVTDLVSEDYRAWVVEQIVIHKDQQSDNS</sequence>
<dbReference type="InterPro" id="IPR004323">
    <property type="entry name" value="Ion_tolerance_CutA"/>
</dbReference>
<accession>A0A1H0QI59</accession>
<protein>
    <submittedName>
        <fullName evidence="2">Divalent cation tolerance protein</fullName>
    </submittedName>
</protein>
<evidence type="ECO:0000256" key="1">
    <source>
        <dbReference type="ARBA" id="ARBA00010169"/>
    </source>
</evidence>
<dbReference type="RefSeq" id="WP_092222320.1">
    <property type="nucleotide sequence ID" value="NZ_FNJI01000012.1"/>
</dbReference>
<keyword evidence="3" id="KW-1185">Reference proteome</keyword>
<dbReference type="EMBL" id="FNJI01000012">
    <property type="protein sequence ID" value="SDP17012.1"/>
    <property type="molecule type" value="Genomic_DNA"/>
</dbReference>
<dbReference type="AlphaFoldDB" id="A0A1H0QI59"/>
<gene>
    <name evidence="2" type="ORF">SAMN05660330_01976</name>
</gene>
<evidence type="ECO:0000313" key="2">
    <source>
        <dbReference type="EMBL" id="SDP17012.1"/>
    </source>
</evidence>
<dbReference type="OrthoDB" id="37622at2"/>
<proteinExistence type="inferred from homology"/>
<dbReference type="SUPFAM" id="SSF54913">
    <property type="entry name" value="GlnB-like"/>
    <property type="match status" value="1"/>
</dbReference>
<dbReference type="InterPro" id="IPR011322">
    <property type="entry name" value="N-reg_PII-like_a/b"/>
</dbReference>
<dbReference type="Proteomes" id="UP000199073">
    <property type="component" value="Unassembled WGS sequence"/>
</dbReference>
<dbReference type="GO" id="GO:0005507">
    <property type="term" value="F:copper ion binding"/>
    <property type="evidence" value="ECO:0007669"/>
    <property type="project" value="TreeGrafter"/>
</dbReference>
<organism evidence="2 3">
    <name type="scientific">Desulforhopalus singaporensis</name>
    <dbReference type="NCBI Taxonomy" id="91360"/>
    <lineage>
        <taxon>Bacteria</taxon>
        <taxon>Pseudomonadati</taxon>
        <taxon>Thermodesulfobacteriota</taxon>
        <taxon>Desulfobulbia</taxon>
        <taxon>Desulfobulbales</taxon>
        <taxon>Desulfocapsaceae</taxon>
        <taxon>Desulforhopalus</taxon>
    </lineage>
</organism>
<dbReference type="STRING" id="91360.SAMN05660330_01976"/>
<comment type="similarity">
    <text evidence="1">Belongs to the CutA family.</text>
</comment>
<evidence type="ECO:0000313" key="3">
    <source>
        <dbReference type="Proteomes" id="UP000199073"/>
    </source>
</evidence>
<dbReference type="InterPro" id="IPR015867">
    <property type="entry name" value="N-reg_PII/ATP_PRibTrfase_C"/>
</dbReference>
<dbReference type="PANTHER" id="PTHR23419:SF8">
    <property type="entry name" value="FI09726P"/>
    <property type="match status" value="1"/>
</dbReference>
<dbReference type="GO" id="GO:0010038">
    <property type="term" value="P:response to metal ion"/>
    <property type="evidence" value="ECO:0007669"/>
    <property type="project" value="InterPro"/>
</dbReference>
<dbReference type="Pfam" id="PF03091">
    <property type="entry name" value="CutA1"/>
    <property type="match status" value="1"/>
</dbReference>
<dbReference type="PANTHER" id="PTHR23419">
    <property type="entry name" value="DIVALENT CATION TOLERANCE CUTA-RELATED"/>
    <property type="match status" value="1"/>
</dbReference>
<name>A0A1H0QI59_9BACT</name>
<reference evidence="2 3" key="1">
    <citation type="submission" date="2016-10" db="EMBL/GenBank/DDBJ databases">
        <authorList>
            <person name="de Groot N.N."/>
        </authorList>
    </citation>
    <scope>NUCLEOTIDE SEQUENCE [LARGE SCALE GENOMIC DNA]</scope>
    <source>
        <strain evidence="2 3">DSM 12130</strain>
    </source>
</reference>
<dbReference type="Gene3D" id="3.30.70.120">
    <property type="match status" value="1"/>
</dbReference>